<dbReference type="InterPro" id="IPR003489">
    <property type="entry name" value="RHF/RaiA"/>
</dbReference>
<dbReference type="Proteomes" id="UP000193804">
    <property type="component" value="Unassembled WGS sequence"/>
</dbReference>
<dbReference type="Gene3D" id="3.30.160.100">
    <property type="entry name" value="Ribosome hibernation promotion factor-like"/>
    <property type="match status" value="1"/>
</dbReference>
<dbReference type="InterPro" id="IPR036567">
    <property type="entry name" value="RHF-like"/>
</dbReference>
<proteinExistence type="predicted"/>
<dbReference type="AlphaFoldDB" id="A0A1X7IXT9"/>
<evidence type="ECO:0000313" key="2">
    <source>
        <dbReference type="Proteomes" id="UP000193804"/>
    </source>
</evidence>
<dbReference type="SUPFAM" id="SSF69754">
    <property type="entry name" value="Ribosome binding protein Y (YfiA homologue)"/>
    <property type="match status" value="1"/>
</dbReference>
<dbReference type="STRING" id="1028.SAMN05661096_01079"/>
<protein>
    <submittedName>
        <fullName evidence="1">Putative sigma-54 modulation protein</fullName>
    </submittedName>
</protein>
<dbReference type="OrthoDB" id="9808702at2"/>
<name>A0A1X7IXT9_9BACT</name>
<sequence length="99" mass="11545">MKLQMHSIHFDADVKLLDFIQKRIDKLETFYDRFIDGEVFLKLDKDSTNSNKIVEVKLNIPGNQLFAKEKSDSFEAGIDAASEALRRQIKKFKEKQMAH</sequence>
<gene>
    <name evidence="1" type="ORF">SAMN05661096_01079</name>
</gene>
<evidence type="ECO:0000313" key="1">
    <source>
        <dbReference type="EMBL" id="SMG20122.1"/>
    </source>
</evidence>
<dbReference type="EMBL" id="FXAW01000002">
    <property type="protein sequence ID" value="SMG20122.1"/>
    <property type="molecule type" value="Genomic_DNA"/>
</dbReference>
<keyword evidence="2" id="KW-1185">Reference proteome</keyword>
<accession>A0A1X7IXT9</accession>
<reference evidence="2" key="1">
    <citation type="submission" date="2017-04" db="EMBL/GenBank/DDBJ databases">
        <authorList>
            <person name="Varghese N."/>
            <person name="Submissions S."/>
        </authorList>
    </citation>
    <scope>NUCLEOTIDE SEQUENCE [LARGE SCALE GENOMIC DNA]</scope>
    <source>
        <strain evidence="2">DSM 4125</strain>
    </source>
</reference>
<organism evidence="1 2">
    <name type="scientific">Marivirga sericea</name>
    <dbReference type="NCBI Taxonomy" id="1028"/>
    <lineage>
        <taxon>Bacteria</taxon>
        <taxon>Pseudomonadati</taxon>
        <taxon>Bacteroidota</taxon>
        <taxon>Cytophagia</taxon>
        <taxon>Cytophagales</taxon>
        <taxon>Marivirgaceae</taxon>
        <taxon>Marivirga</taxon>
    </lineage>
</organism>
<dbReference type="RefSeq" id="WP_085516057.1">
    <property type="nucleotide sequence ID" value="NZ_FXAW01000002.1"/>
</dbReference>
<dbReference type="NCBIfam" id="TIGR00741">
    <property type="entry name" value="yfiA"/>
    <property type="match status" value="1"/>
</dbReference>
<dbReference type="CDD" id="cd00552">
    <property type="entry name" value="RaiA"/>
    <property type="match status" value="1"/>
</dbReference>
<dbReference type="Pfam" id="PF02482">
    <property type="entry name" value="Ribosomal_S30AE"/>
    <property type="match status" value="1"/>
</dbReference>